<reference evidence="1" key="1">
    <citation type="submission" date="2020-05" db="EMBL/GenBank/DDBJ databases">
        <authorList>
            <person name="Chiriac C."/>
            <person name="Salcher M."/>
            <person name="Ghai R."/>
            <person name="Kavagutti S V."/>
        </authorList>
    </citation>
    <scope>NUCLEOTIDE SEQUENCE</scope>
</reference>
<sequence>MGMSPYKMLDNNFQTVHTDNSLCVVEIGSERGEGSTAYLRDWAQAHGLNFHTVDVTSDAKTHFADNPDNINFHIVNTGHEWCRDVLPTLGKQIVVLYLDNFDWIDPVNLQYLWLHDQIAAYSARGVVMNNENSQEEHRLQTLYCLPYMAPQSIILIDDSYEDITSPTGWGGKCGTAIPLMIAAGYTVANTPKGMVCYRGLDFDHGAV</sequence>
<accession>A0A6J5TAL2</accession>
<dbReference type="InterPro" id="IPR029063">
    <property type="entry name" value="SAM-dependent_MTases_sf"/>
</dbReference>
<name>A0A6J5TAL2_9CAUD</name>
<dbReference type="EMBL" id="LR797824">
    <property type="protein sequence ID" value="CAB4241833.1"/>
    <property type="molecule type" value="Genomic_DNA"/>
</dbReference>
<organism evidence="1">
    <name type="scientific">uncultured Caudovirales phage</name>
    <dbReference type="NCBI Taxonomy" id="2100421"/>
    <lineage>
        <taxon>Viruses</taxon>
        <taxon>Duplodnaviria</taxon>
        <taxon>Heunggongvirae</taxon>
        <taxon>Uroviricota</taxon>
        <taxon>Caudoviricetes</taxon>
        <taxon>Peduoviridae</taxon>
        <taxon>Maltschvirus</taxon>
        <taxon>Maltschvirus maltsch</taxon>
    </lineage>
</organism>
<proteinExistence type="predicted"/>
<evidence type="ECO:0000313" key="1">
    <source>
        <dbReference type="EMBL" id="CAB4241833.1"/>
    </source>
</evidence>
<dbReference type="Gene3D" id="3.40.50.150">
    <property type="entry name" value="Vaccinia Virus protein VP39"/>
    <property type="match status" value="1"/>
</dbReference>
<protein>
    <submittedName>
        <fullName evidence="1">Uncharacterized protein</fullName>
    </submittedName>
</protein>
<gene>
    <name evidence="1" type="ORF">UFOVP71_371</name>
</gene>